<keyword evidence="1" id="KW-1133">Transmembrane helix</keyword>
<keyword evidence="1" id="KW-0812">Transmembrane</keyword>
<dbReference type="AlphaFoldDB" id="A0A1I4DCX0"/>
<proteinExistence type="predicted"/>
<evidence type="ECO:0000256" key="1">
    <source>
        <dbReference type="SAM" id="Phobius"/>
    </source>
</evidence>
<feature type="transmembrane region" description="Helical" evidence="1">
    <location>
        <begin position="56"/>
        <end position="76"/>
    </location>
</feature>
<dbReference type="STRING" id="115433.SAMN05421835_14312"/>
<keyword evidence="3" id="KW-1185">Reference proteome</keyword>
<feature type="transmembrane region" description="Helical" evidence="1">
    <location>
        <begin position="16"/>
        <end position="36"/>
    </location>
</feature>
<organism evidence="2 3">
    <name type="scientific">Amycolatopsis sacchari</name>
    <dbReference type="NCBI Taxonomy" id="115433"/>
    <lineage>
        <taxon>Bacteria</taxon>
        <taxon>Bacillati</taxon>
        <taxon>Actinomycetota</taxon>
        <taxon>Actinomycetes</taxon>
        <taxon>Pseudonocardiales</taxon>
        <taxon>Pseudonocardiaceae</taxon>
        <taxon>Amycolatopsis</taxon>
    </lineage>
</organism>
<dbReference type="EMBL" id="FORP01000043">
    <property type="protein sequence ID" value="SFK89956.1"/>
    <property type="molecule type" value="Genomic_DNA"/>
</dbReference>
<feature type="transmembrane region" description="Helical" evidence="1">
    <location>
        <begin position="123"/>
        <end position="149"/>
    </location>
</feature>
<name>A0A1I4DCX0_9PSEU</name>
<keyword evidence="1" id="KW-0472">Membrane</keyword>
<accession>A0A1I4DCX0</accession>
<dbReference type="RefSeq" id="WP_091516914.1">
    <property type="nucleotide sequence ID" value="NZ_CBDQZW010000075.1"/>
</dbReference>
<reference evidence="2 3" key="1">
    <citation type="submission" date="2016-10" db="EMBL/GenBank/DDBJ databases">
        <authorList>
            <person name="de Groot N.N."/>
        </authorList>
    </citation>
    <scope>NUCLEOTIDE SEQUENCE [LARGE SCALE GENOMIC DNA]</scope>
    <source>
        <strain evidence="2 3">DSM 44468</strain>
    </source>
</reference>
<dbReference type="Proteomes" id="UP000199025">
    <property type="component" value="Unassembled WGS sequence"/>
</dbReference>
<evidence type="ECO:0000313" key="3">
    <source>
        <dbReference type="Proteomes" id="UP000199025"/>
    </source>
</evidence>
<sequence length="161" mass="17083">MSDPRSHPAPERRPKATTAVLAGLVGLVLAGVLGYLPAEWFIDFGLADLPSRTQLVLGLYLLAAVLLLLGGLVTLFRVFTGGVLLLLGALAAIGAVVGEPLLLFPGQFSQFFTSMFQFVPDQAFVRVAAAVGGPVLLVLCAVPATFRYLRHPERSASRPGW</sequence>
<gene>
    <name evidence="2" type="ORF">SAMN05421835_14312</name>
</gene>
<evidence type="ECO:0000313" key="2">
    <source>
        <dbReference type="EMBL" id="SFK89956.1"/>
    </source>
</evidence>
<protein>
    <submittedName>
        <fullName evidence="2">Uncharacterized protein</fullName>
    </submittedName>
</protein>
<feature type="transmembrane region" description="Helical" evidence="1">
    <location>
        <begin position="83"/>
        <end position="103"/>
    </location>
</feature>